<gene>
    <name evidence="1" type="ORF">BDY21DRAFT_66045</name>
</gene>
<sequence length="416" mass="46389">MSVPAHLSRALRRRAFLGLQQPQQQQPLRQFSASAVASSRAGTYQAHTLDTLEIVFPFPNNAQILTTTTPDALVTFHESSSPELASLLSSLRSRVVLPRLLNAEQRHAVFSAKHRSRLQHEDFVVALGPPGREQDVRLEPLRAAVDVPPRWASLRAALRLARTDDDWANVFLCAEALEAAGVPLRLYQREVLLRKACEAGRVGLAVGAFRRVGRSGFSLREAPLRAYVFAMVRRHAEAAGWEEEDTRRALGWCEALAEMLEDERHCGGSTSVGLRDPRAEPAVIAPLVELAGVRAERHLGGKDQEGKVATYALRLVHAMKQREKAEIELLPTLKKDPEVSRTASMFERSWYLAQGLPLWHALDLSLRILGDDMPMRKDAVRWKDEVHKLLAEVREGITVYEGSELPGVNSWDALNI</sequence>
<organism evidence="1 2">
    <name type="scientific">Lineolata rhizophorae</name>
    <dbReference type="NCBI Taxonomy" id="578093"/>
    <lineage>
        <taxon>Eukaryota</taxon>
        <taxon>Fungi</taxon>
        <taxon>Dikarya</taxon>
        <taxon>Ascomycota</taxon>
        <taxon>Pezizomycotina</taxon>
        <taxon>Dothideomycetes</taxon>
        <taxon>Dothideomycetes incertae sedis</taxon>
        <taxon>Lineolatales</taxon>
        <taxon>Lineolataceae</taxon>
        <taxon>Lineolata</taxon>
    </lineage>
</organism>
<reference evidence="1" key="1">
    <citation type="journal article" date="2020" name="Stud. Mycol.">
        <title>101 Dothideomycetes genomes: a test case for predicting lifestyles and emergence of pathogens.</title>
        <authorList>
            <person name="Haridas S."/>
            <person name="Albert R."/>
            <person name="Binder M."/>
            <person name="Bloem J."/>
            <person name="Labutti K."/>
            <person name="Salamov A."/>
            <person name="Andreopoulos B."/>
            <person name="Baker S."/>
            <person name="Barry K."/>
            <person name="Bills G."/>
            <person name="Bluhm B."/>
            <person name="Cannon C."/>
            <person name="Castanera R."/>
            <person name="Culley D."/>
            <person name="Daum C."/>
            <person name="Ezra D."/>
            <person name="Gonzalez J."/>
            <person name="Henrissat B."/>
            <person name="Kuo A."/>
            <person name="Liang C."/>
            <person name="Lipzen A."/>
            <person name="Lutzoni F."/>
            <person name="Magnuson J."/>
            <person name="Mondo S."/>
            <person name="Nolan M."/>
            <person name="Ohm R."/>
            <person name="Pangilinan J."/>
            <person name="Park H.-J."/>
            <person name="Ramirez L."/>
            <person name="Alfaro M."/>
            <person name="Sun H."/>
            <person name="Tritt A."/>
            <person name="Yoshinaga Y."/>
            <person name="Zwiers L.-H."/>
            <person name="Turgeon B."/>
            <person name="Goodwin S."/>
            <person name="Spatafora J."/>
            <person name="Crous P."/>
            <person name="Grigoriev I."/>
        </authorList>
    </citation>
    <scope>NUCLEOTIDE SEQUENCE</scope>
    <source>
        <strain evidence="1">ATCC 16933</strain>
    </source>
</reference>
<dbReference type="EMBL" id="MU001686">
    <property type="protein sequence ID" value="KAF2455451.1"/>
    <property type="molecule type" value="Genomic_DNA"/>
</dbReference>
<name>A0A6A6NUQ5_9PEZI</name>
<accession>A0A6A6NUQ5</accession>
<dbReference type="OrthoDB" id="5405126at2759"/>
<keyword evidence="2" id="KW-1185">Reference proteome</keyword>
<evidence type="ECO:0000313" key="1">
    <source>
        <dbReference type="EMBL" id="KAF2455451.1"/>
    </source>
</evidence>
<protein>
    <submittedName>
        <fullName evidence="1">Uncharacterized protein</fullName>
    </submittedName>
</protein>
<evidence type="ECO:0000313" key="2">
    <source>
        <dbReference type="Proteomes" id="UP000799766"/>
    </source>
</evidence>
<dbReference type="AlphaFoldDB" id="A0A6A6NUQ5"/>
<dbReference type="Proteomes" id="UP000799766">
    <property type="component" value="Unassembled WGS sequence"/>
</dbReference>
<proteinExistence type="predicted"/>